<proteinExistence type="predicted"/>
<name>A0ABR8C9E7_9CYAN</name>
<dbReference type="Gene3D" id="3.90.550.10">
    <property type="entry name" value="Spore Coat Polysaccharide Biosynthesis Protein SpsA, Chain A"/>
    <property type="match status" value="1"/>
</dbReference>
<dbReference type="InterPro" id="IPR029044">
    <property type="entry name" value="Nucleotide-diphossugar_trans"/>
</dbReference>
<evidence type="ECO:0000313" key="1">
    <source>
        <dbReference type="EMBL" id="MBD2316882.1"/>
    </source>
</evidence>
<protein>
    <submittedName>
        <fullName evidence="1">Glycosyltransferase family 2 protein</fullName>
    </submittedName>
</protein>
<evidence type="ECO:0000313" key="2">
    <source>
        <dbReference type="Proteomes" id="UP000618445"/>
    </source>
</evidence>
<dbReference type="SUPFAM" id="SSF53448">
    <property type="entry name" value="Nucleotide-diphospho-sugar transferases"/>
    <property type="match status" value="1"/>
</dbReference>
<sequence length="331" mass="38543">MTSLNTPVVFIIFNRPDLTQIVFDAIRQAKPTQLFVIADGARFPEESERCQQSRRIIKQVDWDCQVLTNYADTNLGCRKRVSSGIDWVFEHVEEAIILEDDCLPHPSFFRYCQELLDYYREDKRIWCISGNNFQDGQCRGNGSYYFSNYNHCWGWASWRRAWQQYDHALSNWQTVRDGHYLKSILDSELEIKYWGDIFERLATLGQPNSWAYPWTFTCWQNSGLTVLPNVNLVSNIGCRSDGTHIKEDSKLANLPVQNIGEICHPSLFVRDRGADEYTFNHVFDGIAMKEANSFTGKLRSYLSTFKRRIIRLVTDPIGLYLSVIKKFAHSN</sequence>
<dbReference type="Proteomes" id="UP000618445">
    <property type="component" value="Unassembled WGS sequence"/>
</dbReference>
<accession>A0ABR8C9E7</accession>
<gene>
    <name evidence="1" type="ORF">H6G05_08485</name>
</gene>
<keyword evidence="2" id="KW-1185">Reference proteome</keyword>
<dbReference type="EMBL" id="JACJQY010000010">
    <property type="protein sequence ID" value="MBD2316882.1"/>
    <property type="molecule type" value="Genomic_DNA"/>
</dbReference>
<comment type="caution">
    <text evidence="1">The sequence shown here is derived from an EMBL/GenBank/DDBJ whole genome shotgun (WGS) entry which is preliminary data.</text>
</comment>
<dbReference type="RefSeq" id="WP_190577759.1">
    <property type="nucleotide sequence ID" value="NZ_CAWPQU010000002.1"/>
</dbReference>
<organism evidence="1 2">
    <name type="scientific">Phormidium tenue FACHB-1050</name>
    <dbReference type="NCBI Taxonomy" id="2692857"/>
    <lineage>
        <taxon>Bacteria</taxon>
        <taxon>Bacillati</taxon>
        <taxon>Cyanobacteriota</taxon>
        <taxon>Cyanophyceae</taxon>
        <taxon>Oscillatoriophycideae</taxon>
        <taxon>Oscillatoriales</taxon>
        <taxon>Oscillatoriaceae</taxon>
        <taxon>Phormidium</taxon>
    </lineage>
</organism>
<reference evidence="1 2" key="1">
    <citation type="journal article" date="2020" name="ISME J.">
        <title>Comparative genomics reveals insights into cyanobacterial evolution and habitat adaptation.</title>
        <authorList>
            <person name="Chen M.Y."/>
            <person name="Teng W.K."/>
            <person name="Zhao L."/>
            <person name="Hu C.X."/>
            <person name="Zhou Y.K."/>
            <person name="Han B.P."/>
            <person name="Song L.R."/>
            <person name="Shu W.S."/>
        </authorList>
    </citation>
    <scope>NUCLEOTIDE SEQUENCE [LARGE SCALE GENOMIC DNA]</scope>
    <source>
        <strain evidence="1 2">FACHB-1050</strain>
    </source>
</reference>